<reference evidence="2 3" key="1">
    <citation type="submission" date="2014-04" db="EMBL/GenBank/DDBJ databases">
        <authorList>
            <consortium name="DOE Joint Genome Institute"/>
            <person name="Kuo A."/>
            <person name="Kohler A."/>
            <person name="Jargeat P."/>
            <person name="Nagy L.G."/>
            <person name="Floudas D."/>
            <person name="Copeland A."/>
            <person name="Barry K.W."/>
            <person name="Cichocki N."/>
            <person name="Veneault-Fourrey C."/>
            <person name="LaButti K."/>
            <person name="Lindquist E.A."/>
            <person name="Lipzen A."/>
            <person name="Lundell T."/>
            <person name="Morin E."/>
            <person name="Murat C."/>
            <person name="Sun H."/>
            <person name="Tunlid A."/>
            <person name="Henrissat B."/>
            <person name="Grigoriev I.V."/>
            <person name="Hibbett D.S."/>
            <person name="Martin F."/>
            <person name="Nordberg H.P."/>
            <person name="Cantor M.N."/>
            <person name="Hua S.X."/>
        </authorList>
    </citation>
    <scope>NUCLEOTIDE SEQUENCE [LARGE SCALE GENOMIC DNA]</scope>
    <source>
        <strain evidence="2 3">Ve08.2h10</strain>
    </source>
</reference>
<organism evidence="2 3">
    <name type="scientific">Paxillus rubicundulus Ve08.2h10</name>
    <dbReference type="NCBI Taxonomy" id="930991"/>
    <lineage>
        <taxon>Eukaryota</taxon>
        <taxon>Fungi</taxon>
        <taxon>Dikarya</taxon>
        <taxon>Basidiomycota</taxon>
        <taxon>Agaricomycotina</taxon>
        <taxon>Agaricomycetes</taxon>
        <taxon>Agaricomycetidae</taxon>
        <taxon>Boletales</taxon>
        <taxon>Paxilineae</taxon>
        <taxon>Paxillaceae</taxon>
        <taxon>Paxillus</taxon>
    </lineage>
</organism>
<proteinExistence type="predicted"/>
<accession>A0A0D0DBA6</accession>
<evidence type="ECO:0000313" key="2">
    <source>
        <dbReference type="EMBL" id="KIK74495.1"/>
    </source>
</evidence>
<keyword evidence="1" id="KW-0812">Transmembrane</keyword>
<keyword evidence="1" id="KW-1133">Transmembrane helix</keyword>
<evidence type="ECO:0000313" key="3">
    <source>
        <dbReference type="Proteomes" id="UP000054538"/>
    </source>
</evidence>
<dbReference type="Proteomes" id="UP000054538">
    <property type="component" value="Unassembled WGS sequence"/>
</dbReference>
<keyword evidence="3" id="KW-1185">Reference proteome</keyword>
<sequence length="105" mass="11490">MTTWALRERLDHADTGDLIIPVTTFKGPHGCTIITGSSLDGHSSVKSNNQPPSGTVGDVKPTGLLMQMVVFTLVCMFINLIITYFLMTLPPVLPLDVLSYVFRPQ</sequence>
<keyword evidence="1" id="KW-0472">Membrane</keyword>
<name>A0A0D0DBA6_9AGAM</name>
<protein>
    <submittedName>
        <fullName evidence="2">Uncharacterized protein</fullName>
    </submittedName>
</protein>
<feature type="transmembrane region" description="Helical" evidence="1">
    <location>
        <begin position="68"/>
        <end position="87"/>
    </location>
</feature>
<dbReference type="AlphaFoldDB" id="A0A0D0DBA6"/>
<dbReference type="EMBL" id="KN828808">
    <property type="protein sequence ID" value="KIK74495.1"/>
    <property type="molecule type" value="Genomic_DNA"/>
</dbReference>
<reference evidence="3" key="2">
    <citation type="submission" date="2015-01" db="EMBL/GenBank/DDBJ databases">
        <title>Evolutionary Origins and Diversification of the Mycorrhizal Mutualists.</title>
        <authorList>
            <consortium name="DOE Joint Genome Institute"/>
            <consortium name="Mycorrhizal Genomics Consortium"/>
            <person name="Kohler A."/>
            <person name="Kuo A."/>
            <person name="Nagy L.G."/>
            <person name="Floudas D."/>
            <person name="Copeland A."/>
            <person name="Barry K.W."/>
            <person name="Cichocki N."/>
            <person name="Veneault-Fourrey C."/>
            <person name="LaButti K."/>
            <person name="Lindquist E.A."/>
            <person name="Lipzen A."/>
            <person name="Lundell T."/>
            <person name="Morin E."/>
            <person name="Murat C."/>
            <person name="Riley R."/>
            <person name="Ohm R."/>
            <person name="Sun H."/>
            <person name="Tunlid A."/>
            <person name="Henrissat B."/>
            <person name="Grigoriev I.V."/>
            <person name="Hibbett D.S."/>
            <person name="Martin F."/>
        </authorList>
    </citation>
    <scope>NUCLEOTIDE SEQUENCE [LARGE SCALE GENOMIC DNA]</scope>
    <source>
        <strain evidence="3">Ve08.2h10</strain>
    </source>
</reference>
<evidence type="ECO:0000256" key="1">
    <source>
        <dbReference type="SAM" id="Phobius"/>
    </source>
</evidence>
<dbReference type="InParanoid" id="A0A0D0DBA6"/>
<dbReference type="HOGENOM" id="CLU_2237446_0_0_1"/>
<gene>
    <name evidence="2" type="ORF">PAXRUDRAFT_19813</name>
</gene>